<dbReference type="GO" id="GO:0005886">
    <property type="term" value="C:plasma membrane"/>
    <property type="evidence" value="ECO:0007669"/>
    <property type="project" value="TreeGrafter"/>
</dbReference>
<dbReference type="CDD" id="cd01949">
    <property type="entry name" value="GGDEF"/>
    <property type="match status" value="1"/>
</dbReference>
<evidence type="ECO:0000256" key="1">
    <source>
        <dbReference type="ARBA" id="ARBA00012528"/>
    </source>
</evidence>
<accession>H6SQX3</accession>
<dbReference type="GO" id="GO:0043709">
    <property type="term" value="P:cell adhesion involved in single-species biofilm formation"/>
    <property type="evidence" value="ECO:0007669"/>
    <property type="project" value="TreeGrafter"/>
</dbReference>
<reference evidence="5 6" key="1">
    <citation type="submission" date="2012-02" db="EMBL/GenBank/DDBJ databases">
        <title>Shotgun genome sequence of Phaeospirillum photometricum DSM 122.</title>
        <authorList>
            <person name="Duquesne K."/>
            <person name="Sturgis J."/>
        </authorList>
    </citation>
    <scope>NUCLEOTIDE SEQUENCE [LARGE SCALE GENOMIC DNA]</scope>
    <source>
        <strain evidence="6">DSM122</strain>
    </source>
</reference>
<dbReference type="HOGENOM" id="CLU_1160360_0_0_5"/>
<dbReference type="InterPro" id="IPR000160">
    <property type="entry name" value="GGDEF_dom"/>
</dbReference>
<dbReference type="SUPFAM" id="SSF55073">
    <property type="entry name" value="Nucleotide cyclase"/>
    <property type="match status" value="1"/>
</dbReference>
<dbReference type="InterPro" id="IPR029787">
    <property type="entry name" value="Nucleotide_cyclase"/>
</dbReference>
<dbReference type="GO" id="GO:0052621">
    <property type="term" value="F:diguanylate cyclase activity"/>
    <property type="evidence" value="ECO:0007669"/>
    <property type="project" value="UniProtKB-EC"/>
</dbReference>
<dbReference type="NCBIfam" id="TIGR00254">
    <property type="entry name" value="GGDEF"/>
    <property type="match status" value="1"/>
</dbReference>
<proteinExistence type="predicted"/>
<dbReference type="InterPro" id="IPR043128">
    <property type="entry name" value="Rev_trsase/Diguanyl_cyclase"/>
</dbReference>
<dbReference type="KEGG" id="rpm:RSPPHO_00812"/>
<dbReference type="AlphaFoldDB" id="H6SQX3"/>
<keyword evidence="3" id="KW-0175">Coiled coil</keyword>
<dbReference type="PANTHER" id="PTHR45138:SF9">
    <property type="entry name" value="DIGUANYLATE CYCLASE DGCM-RELATED"/>
    <property type="match status" value="1"/>
</dbReference>
<dbReference type="eggNOG" id="COG3706">
    <property type="taxonomic scope" value="Bacteria"/>
</dbReference>
<dbReference type="EC" id="2.7.7.65" evidence="1"/>
<feature type="coiled-coil region" evidence="3">
    <location>
        <begin position="38"/>
        <end position="65"/>
    </location>
</feature>
<keyword evidence="6" id="KW-1185">Reference proteome</keyword>
<dbReference type="SMART" id="SM00267">
    <property type="entry name" value="GGDEF"/>
    <property type="match status" value="1"/>
</dbReference>
<dbReference type="InterPro" id="IPR050469">
    <property type="entry name" value="Diguanylate_Cyclase"/>
</dbReference>
<dbReference type="Proteomes" id="UP000033220">
    <property type="component" value="Chromosome DSM 122"/>
</dbReference>
<evidence type="ECO:0000313" key="6">
    <source>
        <dbReference type="Proteomes" id="UP000033220"/>
    </source>
</evidence>
<dbReference type="PANTHER" id="PTHR45138">
    <property type="entry name" value="REGULATORY COMPONENTS OF SENSORY TRANSDUCTION SYSTEM"/>
    <property type="match status" value="1"/>
</dbReference>
<evidence type="ECO:0000256" key="3">
    <source>
        <dbReference type="SAM" id="Coils"/>
    </source>
</evidence>
<gene>
    <name evidence="5" type="ORF">RSPPHO_00812</name>
</gene>
<dbReference type="STRING" id="1150469.RSPPHO_00812"/>
<evidence type="ECO:0000256" key="2">
    <source>
        <dbReference type="ARBA" id="ARBA00034247"/>
    </source>
</evidence>
<evidence type="ECO:0000259" key="4">
    <source>
        <dbReference type="PROSITE" id="PS50887"/>
    </source>
</evidence>
<evidence type="ECO:0000313" key="5">
    <source>
        <dbReference type="EMBL" id="CCG07438.1"/>
    </source>
</evidence>
<protein>
    <recommendedName>
        <fullName evidence="1">diguanylate cyclase</fullName>
        <ecNumber evidence="1">2.7.7.65</ecNumber>
    </recommendedName>
</protein>
<comment type="catalytic activity">
    <reaction evidence="2">
        <text>2 GTP = 3',3'-c-di-GMP + 2 diphosphate</text>
        <dbReference type="Rhea" id="RHEA:24898"/>
        <dbReference type="ChEBI" id="CHEBI:33019"/>
        <dbReference type="ChEBI" id="CHEBI:37565"/>
        <dbReference type="ChEBI" id="CHEBI:58805"/>
        <dbReference type="EC" id="2.7.7.65"/>
    </reaction>
</comment>
<dbReference type="PATRIC" id="fig|1150469.3.peg.934"/>
<feature type="domain" description="GGDEF" evidence="4">
    <location>
        <begin position="100"/>
        <end position="235"/>
    </location>
</feature>
<organism evidence="5 6">
    <name type="scientific">Pararhodospirillum photometricum DSM 122</name>
    <dbReference type="NCBI Taxonomy" id="1150469"/>
    <lineage>
        <taxon>Bacteria</taxon>
        <taxon>Pseudomonadati</taxon>
        <taxon>Pseudomonadota</taxon>
        <taxon>Alphaproteobacteria</taxon>
        <taxon>Rhodospirillales</taxon>
        <taxon>Rhodospirillaceae</taxon>
        <taxon>Pararhodospirillum</taxon>
    </lineage>
</organism>
<dbReference type="PROSITE" id="PS50887">
    <property type="entry name" value="GGDEF"/>
    <property type="match status" value="1"/>
</dbReference>
<dbReference type="Pfam" id="PF00990">
    <property type="entry name" value="GGDEF"/>
    <property type="match status" value="1"/>
</dbReference>
<name>H6SQX3_PARPM</name>
<dbReference type="EMBL" id="HE663493">
    <property type="protein sequence ID" value="CCG07438.1"/>
    <property type="molecule type" value="Genomic_DNA"/>
</dbReference>
<dbReference type="GO" id="GO:1902201">
    <property type="term" value="P:negative regulation of bacterial-type flagellum-dependent cell motility"/>
    <property type="evidence" value="ECO:0007669"/>
    <property type="project" value="TreeGrafter"/>
</dbReference>
<dbReference type="Gene3D" id="3.30.70.270">
    <property type="match status" value="1"/>
</dbReference>
<sequence length="239" mass="25656">MGNGRLLGVFLSGPEDVGMPGRLEKTGGSMGARDAKTLESLRAENAQLREILAITEDNLRASQEEVLRLSMVDTLTGVFNRRHFMDLADQEVSRARRYKRPLGVLVVVLDNMRAVNQAHGTERGDAVLGVMGAAIMRALRTADIVGRTAGATFAVLLPETERDGTVALAERLVLEMAQAAADLLKDAPPLPTVSLGATHVVREDVIFDAVLRRADEAVARARHAGGRQAVYLAADDLPA</sequence>